<dbReference type="EMBL" id="SEOQ01000259">
    <property type="protein sequence ID" value="TFY66304.1"/>
    <property type="molecule type" value="Genomic_DNA"/>
</dbReference>
<name>A0A4Y9YV43_9AGAM</name>
<dbReference type="STRING" id="205917.A0A4Y9YV43"/>
<evidence type="ECO:0000256" key="5">
    <source>
        <dbReference type="ARBA" id="ARBA00022989"/>
    </source>
</evidence>
<dbReference type="Proteomes" id="UP000298327">
    <property type="component" value="Unassembled WGS sequence"/>
</dbReference>
<keyword evidence="2" id="KW-0813">Transport</keyword>
<evidence type="ECO:0000256" key="2">
    <source>
        <dbReference type="ARBA" id="ARBA00022448"/>
    </source>
</evidence>
<keyword evidence="5 8" id="KW-1133">Transmembrane helix</keyword>
<dbReference type="AlphaFoldDB" id="A0A4Y9YV43"/>
<feature type="transmembrane region" description="Helical" evidence="8">
    <location>
        <begin position="343"/>
        <end position="367"/>
    </location>
</feature>
<dbReference type="OrthoDB" id="999962at2759"/>
<dbReference type="Pfam" id="PF08449">
    <property type="entry name" value="UAA"/>
    <property type="match status" value="2"/>
</dbReference>
<evidence type="ECO:0000256" key="6">
    <source>
        <dbReference type="ARBA" id="ARBA00023136"/>
    </source>
</evidence>
<dbReference type="PANTHER" id="PTHR10778">
    <property type="entry name" value="SOLUTE CARRIER FAMILY 35 MEMBER B"/>
    <property type="match status" value="1"/>
</dbReference>
<feature type="transmembrane region" description="Helical" evidence="8">
    <location>
        <begin position="145"/>
        <end position="167"/>
    </location>
</feature>
<accession>A0A4Y9YV43</accession>
<feature type="transmembrane region" description="Helical" evidence="8">
    <location>
        <begin position="379"/>
        <end position="398"/>
    </location>
</feature>
<dbReference type="GO" id="GO:0005789">
    <property type="term" value="C:endoplasmic reticulum membrane"/>
    <property type="evidence" value="ECO:0007669"/>
    <property type="project" value="TreeGrafter"/>
</dbReference>
<feature type="transmembrane region" description="Helical" evidence="8">
    <location>
        <begin position="93"/>
        <end position="115"/>
    </location>
</feature>
<comment type="subcellular location">
    <subcellularLocation>
        <location evidence="1">Endomembrane system</location>
        <topology evidence="1">Multi-pass membrane protein</topology>
    </subcellularLocation>
</comment>
<feature type="region of interest" description="Disordered" evidence="7">
    <location>
        <begin position="224"/>
        <end position="247"/>
    </location>
</feature>
<evidence type="ECO:0000313" key="10">
    <source>
        <dbReference type="Proteomes" id="UP000298327"/>
    </source>
</evidence>
<evidence type="ECO:0000256" key="1">
    <source>
        <dbReference type="ARBA" id="ARBA00004127"/>
    </source>
</evidence>
<evidence type="ECO:0000256" key="3">
    <source>
        <dbReference type="ARBA" id="ARBA00022597"/>
    </source>
</evidence>
<keyword evidence="10" id="KW-1185">Reference proteome</keyword>
<dbReference type="PANTHER" id="PTHR10778:SF4">
    <property type="entry name" value="NUCLEOTIDE SUGAR TRANSPORTER SLC35B4"/>
    <property type="match status" value="1"/>
</dbReference>
<feature type="transmembrane region" description="Helical" evidence="8">
    <location>
        <begin position="187"/>
        <end position="209"/>
    </location>
</feature>
<keyword evidence="6 8" id="KW-0472">Membrane</keyword>
<keyword evidence="4 8" id="KW-0812">Transmembrane</keyword>
<dbReference type="GO" id="GO:0005462">
    <property type="term" value="F:UDP-N-acetylglucosamine transmembrane transporter activity"/>
    <property type="evidence" value="ECO:0007669"/>
    <property type="project" value="TreeGrafter"/>
</dbReference>
<gene>
    <name evidence="9" type="ORF">EVG20_g4783</name>
</gene>
<dbReference type="PROSITE" id="PS51257">
    <property type="entry name" value="PROKAR_LIPOPROTEIN"/>
    <property type="match status" value="1"/>
</dbReference>
<keyword evidence="3" id="KW-0762">Sugar transport</keyword>
<evidence type="ECO:0000256" key="4">
    <source>
        <dbReference type="ARBA" id="ARBA00022692"/>
    </source>
</evidence>
<protein>
    <recommendedName>
        <fullName evidence="11">UAA transporter</fullName>
    </recommendedName>
</protein>
<evidence type="ECO:0000256" key="8">
    <source>
        <dbReference type="SAM" id="Phobius"/>
    </source>
</evidence>
<evidence type="ECO:0000313" key="9">
    <source>
        <dbReference type="EMBL" id="TFY66304.1"/>
    </source>
</evidence>
<evidence type="ECO:0008006" key="11">
    <source>
        <dbReference type="Google" id="ProtNLM"/>
    </source>
</evidence>
<comment type="caution">
    <text evidence="9">The sequence shown here is derived from an EMBL/GenBank/DDBJ whole genome shotgun (WGS) entry which is preliminary data.</text>
</comment>
<dbReference type="GO" id="GO:0005464">
    <property type="term" value="F:UDP-xylose transmembrane transporter activity"/>
    <property type="evidence" value="ECO:0007669"/>
    <property type="project" value="TreeGrafter"/>
</dbReference>
<sequence length="414" mass="44715">MSSRNDQVVFGLTFALLTDWFTTFSLVFGGCCSNALTLERVTSQYPKAGTLITFCQFLVISLHGLPKFLTTTRGPLGLPIPCLKPRRIPLTPYIIQVALFCVVSLLNNAAFAYAIPMPVHIIFRSGGLIISMLMGWLISGRKYTIGQVISVLFVTLGVILTTLSASHSKKAKTTLHASEASPTFSPHVYLTGIGILTLALVLSGFLGIVQDRTYSHYGNYTSKTPPSKVSNAPAKPGTSSPVKGSVASKDNLPDTWEESMFYLHFLSLPMFAFVRDDLMLQARALTASARTAVLPVSFTPYLPSTIAAPLKDLNLPSAILPLLLNTLTQLLCSAGVNRLTTRVAALTVTLVLVVRKAVSLILSVVFFRGNTQLDPQAWIMLWSGAALVFAGTVGYTLSGKGKPKGKAKQKEKMQ</sequence>
<organism evidence="9 10">
    <name type="scientific">Dentipellis fragilis</name>
    <dbReference type="NCBI Taxonomy" id="205917"/>
    <lineage>
        <taxon>Eukaryota</taxon>
        <taxon>Fungi</taxon>
        <taxon>Dikarya</taxon>
        <taxon>Basidiomycota</taxon>
        <taxon>Agaricomycotina</taxon>
        <taxon>Agaricomycetes</taxon>
        <taxon>Russulales</taxon>
        <taxon>Hericiaceae</taxon>
        <taxon>Dentipellis</taxon>
    </lineage>
</organism>
<feature type="transmembrane region" description="Helical" evidence="8">
    <location>
        <begin position="121"/>
        <end position="138"/>
    </location>
</feature>
<dbReference type="InterPro" id="IPR013657">
    <property type="entry name" value="SCL35B1-4/HUT1"/>
</dbReference>
<evidence type="ECO:0000256" key="7">
    <source>
        <dbReference type="SAM" id="MobiDB-lite"/>
    </source>
</evidence>
<proteinExistence type="predicted"/>
<dbReference type="GO" id="GO:0000139">
    <property type="term" value="C:Golgi membrane"/>
    <property type="evidence" value="ECO:0007669"/>
    <property type="project" value="TreeGrafter"/>
</dbReference>
<reference evidence="9 10" key="1">
    <citation type="submission" date="2019-02" db="EMBL/GenBank/DDBJ databases">
        <title>Genome sequencing of the rare red list fungi Dentipellis fragilis.</title>
        <authorList>
            <person name="Buettner E."/>
            <person name="Kellner H."/>
        </authorList>
    </citation>
    <scope>NUCLEOTIDE SEQUENCE [LARGE SCALE GENOMIC DNA]</scope>
    <source>
        <strain evidence="9 10">DSM 105465</strain>
    </source>
</reference>